<evidence type="ECO:0000313" key="6">
    <source>
        <dbReference type="Proteomes" id="UP000199377"/>
    </source>
</evidence>
<dbReference type="InterPro" id="IPR050087">
    <property type="entry name" value="AON_synthase_class-II"/>
</dbReference>
<keyword evidence="6" id="KW-1185">Reference proteome</keyword>
<dbReference type="InterPro" id="IPR015421">
    <property type="entry name" value="PyrdxlP-dep_Trfase_major"/>
</dbReference>
<dbReference type="SUPFAM" id="SSF53383">
    <property type="entry name" value="PLP-dependent transferases"/>
    <property type="match status" value="1"/>
</dbReference>
<dbReference type="Gene3D" id="3.90.1150.10">
    <property type="entry name" value="Aspartate Aminotransferase, domain 1"/>
    <property type="match status" value="1"/>
</dbReference>
<feature type="compositionally biased region" description="Basic and acidic residues" evidence="3">
    <location>
        <begin position="17"/>
        <end position="36"/>
    </location>
</feature>
<dbReference type="GO" id="GO:0016740">
    <property type="term" value="F:transferase activity"/>
    <property type="evidence" value="ECO:0007669"/>
    <property type="project" value="UniProtKB-KW"/>
</dbReference>
<reference evidence="5 6" key="1">
    <citation type="submission" date="2016-10" db="EMBL/GenBank/DDBJ databases">
        <authorList>
            <person name="de Groot N.N."/>
        </authorList>
    </citation>
    <scope>NUCLEOTIDE SEQUENCE [LARGE SCALE GENOMIC DNA]</scope>
    <source>
        <strain evidence="5 6">CGMCC 1.11030</strain>
    </source>
</reference>
<dbReference type="Pfam" id="PF00155">
    <property type="entry name" value="Aminotran_1_2"/>
    <property type="match status" value="1"/>
</dbReference>
<feature type="region of interest" description="Disordered" evidence="3">
    <location>
        <begin position="1"/>
        <end position="53"/>
    </location>
</feature>
<protein>
    <submittedName>
        <fullName evidence="5">8-amino-7-oxononanoate synthase</fullName>
    </submittedName>
</protein>
<comment type="cofactor">
    <cofactor evidence="1">
        <name>pyridoxal 5'-phosphate</name>
        <dbReference type="ChEBI" id="CHEBI:597326"/>
    </cofactor>
</comment>
<dbReference type="PANTHER" id="PTHR13693:SF3">
    <property type="entry name" value="LD36009P"/>
    <property type="match status" value="1"/>
</dbReference>
<dbReference type="InterPro" id="IPR015422">
    <property type="entry name" value="PyrdxlP-dep_Trfase_small"/>
</dbReference>
<evidence type="ECO:0000256" key="2">
    <source>
        <dbReference type="ARBA" id="ARBA00022679"/>
    </source>
</evidence>
<dbReference type="OrthoDB" id="9807157at2"/>
<evidence type="ECO:0000256" key="1">
    <source>
        <dbReference type="ARBA" id="ARBA00001933"/>
    </source>
</evidence>
<dbReference type="EMBL" id="FOQH01000007">
    <property type="protein sequence ID" value="SFI49338.1"/>
    <property type="molecule type" value="Genomic_DNA"/>
</dbReference>
<organism evidence="5 6">
    <name type="scientific">Albimonas pacifica</name>
    <dbReference type="NCBI Taxonomy" id="1114924"/>
    <lineage>
        <taxon>Bacteria</taxon>
        <taxon>Pseudomonadati</taxon>
        <taxon>Pseudomonadota</taxon>
        <taxon>Alphaproteobacteria</taxon>
        <taxon>Rhodobacterales</taxon>
        <taxon>Paracoccaceae</taxon>
        <taxon>Albimonas</taxon>
    </lineage>
</organism>
<dbReference type="Gene3D" id="3.40.640.10">
    <property type="entry name" value="Type I PLP-dependent aspartate aminotransferase-like (Major domain)"/>
    <property type="match status" value="1"/>
</dbReference>
<keyword evidence="2" id="KW-0808">Transferase</keyword>
<sequence>MSGSEREGRFGASRRSALLEELRQTRSRRTPSDRPAARPSPKPQPKAFDFGSLPGHKQIRLQKSAAEMLGIGVPYFREQEGYAGPTCRIEGREVLNFSSYNYLGLNGHPKVHAAARDAIERYGVSVSASRVVAGERDLHAKLEKGLAAFYGTEDCVTMVSGHATNMTTIGALMGPKDVILTDTWIHNSITEGARLSGAARVTFPHNDLDWLDDFLSRNRGRYERALIVVEGLYSMDGDWPDLPRLVELKHRHDAWLMVDEAHAVGVLGETGRGIAEMQGVDPASVEIWMGTLSKTFSSCGGYICGSAALIEFLKANAAGFVFSVGLAAPLAAAALASLEVLQAEPDRVARLQANGRRLLDRARAAGLDTGEAKGSAVMPVIVGDSARAAMLSDECFKAGLNALPITFPAVPEKQARLRFFLTSEHTDAQIDRAVEICAEALARVRSRKLPFGAGA</sequence>
<feature type="domain" description="Aminotransferase class I/classII large" evidence="4">
    <location>
        <begin position="93"/>
        <end position="435"/>
    </location>
</feature>
<accession>A0A1I3IMY0</accession>
<evidence type="ECO:0000313" key="5">
    <source>
        <dbReference type="EMBL" id="SFI49338.1"/>
    </source>
</evidence>
<proteinExistence type="predicted"/>
<dbReference type="Proteomes" id="UP000199377">
    <property type="component" value="Unassembled WGS sequence"/>
</dbReference>
<name>A0A1I3IMY0_9RHOB</name>
<dbReference type="InterPro" id="IPR004839">
    <property type="entry name" value="Aminotransferase_I/II_large"/>
</dbReference>
<dbReference type="RefSeq" id="WP_092861127.1">
    <property type="nucleotide sequence ID" value="NZ_FOQH01000007.1"/>
</dbReference>
<evidence type="ECO:0000259" key="4">
    <source>
        <dbReference type="Pfam" id="PF00155"/>
    </source>
</evidence>
<evidence type="ECO:0000256" key="3">
    <source>
        <dbReference type="SAM" id="MobiDB-lite"/>
    </source>
</evidence>
<dbReference type="AlphaFoldDB" id="A0A1I3IMY0"/>
<gene>
    <name evidence="5" type="ORF">SAMN05216258_107144</name>
</gene>
<dbReference type="PANTHER" id="PTHR13693">
    <property type="entry name" value="CLASS II AMINOTRANSFERASE/8-AMINO-7-OXONONANOATE SYNTHASE"/>
    <property type="match status" value="1"/>
</dbReference>
<dbReference type="InterPro" id="IPR015424">
    <property type="entry name" value="PyrdxlP-dep_Trfase"/>
</dbReference>
<dbReference type="STRING" id="1114924.SAMN05216258_107144"/>
<dbReference type="GO" id="GO:0030170">
    <property type="term" value="F:pyridoxal phosphate binding"/>
    <property type="evidence" value="ECO:0007669"/>
    <property type="project" value="InterPro"/>
</dbReference>
<dbReference type="CDD" id="cd06454">
    <property type="entry name" value="KBL_like"/>
    <property type="match status" value="1"/>
</dbReference>